<evidence type="ECO:0000256" key="1">
    <source>
        <dbReference type="SAM" id="Phobius"/>
    </source>
</evidence>
<evidence type="ECO:0000313" key="2">
    <source>
        <dbReference type="EMBL" id="PZE15814.1"/>
    </source>
</evidence>
<keyword evidence="1" id="KW-0812">Transmembrane</keyword>
<accession>A0A2W1MWP3</accession>
<feature type="transmembrane region" description="Helical" evidence="1">
    <location>
        <begin position="81"/>
        <end position="99"/>
    </location>
</feature>
<comment type="caution">
    <text evidence="2">The sequence shown here is derived from an EMBL/GenBank/DDBJ whole genome shotgun (WGS) entry which is preliminary data.</text>
</comment>
<evidence type="ECO:0000313" key="3">
    <source>
        <dbReference type="Proteomes" id="UP000249248"/>
    </source>
</evidence>
<dbReference type="RefSeq" id="WP_111064553.1">
    <property type="nucleotide sequence ID" value="NZ_JBHUCU010000030.1"/>
</dbReference>
<sequence length="144" mass="16382">MYNGLLHAHSGLRWIALFFILAAIIISFTSKGKPYSAMEKKLALFTLISFHIQLVIGLYLYFTSPKVNFFEGFMKDSVARFFNVEHIFGMLIAIVLITMGYSKSKKKTEASAKRKTIKTFYIIGLLILIATIPWPFRGLGGSWF</sequence>
<feature type="transmembrane region" description="Helical" evidence="1">
    <location>
        <begin position="119"/>
        <end position="136"/>
    </location>
</feature>
<reference evidence="2 3" key="1">
    <citation type="submission" date="2018-06" db="EMBL/GenBank/DDBJ databases">
        <title>The draft genome sequence of Crocinitomix sp. SM1701.</title>
        <authorList>
            <person name="Zhang X."/>
        </authorList>
    </citation>
    <scope>NUCLEOTIDE SEQUENCE [LARGE SCALE GENOMIC DNA]</scope>
    <source>
        <strain evidence="2 3">SM1701</strain>
    </source>
</reference>
<gene>
    <name evidence="2" type="ORF">DNU06_16205</name>
</gene>
<feature type="transmembrane region" description="Helical" evidence="1">
    <location>
        <begin position="12"/>
        <end position="30"/>
    </location>
</feature>
<keyword evidence="3" id="KW-1185">Reference proteome</keyword>
<dbReference type="AlphaFoldDB" id="A0A2W1MWP3"/>
<feature type="transmembrane region" description="Helical" evidence="1">
    <location>
        <begin position="42"/>
        <end position="61"/>
    </location>
</feature>
<protein>
    <submittedName>
        <fullName evidence="2">Cytochrome B</fullName>
    </submittedName>
</protein>
<dbReference type="OrthoDB" id="329514at2"/>
<keyword evidence="1" id="KW-0472">Membrane</keyword>
<name>A0A2W1MWP3_9FLAO</name>
<organism evidence="2 3">
    <name type="scientific">Putridiphycobacter roseus</name>
    <dbReference type="NCBI Taxonomy" id="2219161"/>
    <lineage>
        <taxon>Bacteria</taxon>
        <taxon>Pseudomonadati</taxon>
        <taxon>Bacteroidota</taxon>
        <taxon>Flavobacteriia</taxon>
        <taxon>Flavobacteriales</taxon>
        <taxon>Crocinitomicaceae</taxon>
        <taxon>Putridiphycobacter</taxon>
    </lineage>
</organism>
<dbReference type="EMBL" id="QKSB01000016">
    <property type="protein sequence ID" value="PZE15814.1"/>
    <property type="molecule type" value="Genomic_DNA"/>
</dbReference>
<proteinExistence type="predicted"/>
<keyword evidence="1" id="KW-1133">Transmembrane helix</keyword>
<dbReference type="Proteomes" id="UP000249248">
    <property type="component" value="Unassembled WGS sequence"/>
</dbReference>